<keyword evidence="2" id="KW-0547">Nucleotide-binding</keyword>
<keyword evidence="5" id="KW-0812">Transmembrane</keyword>
<keyword evidence="4" id="KW-0143">Chaperone</keyword>
<comment type="caution">
    <text evidence="6">The sequence shown here is derived from an EMBL/GenBank/DDBJ whole genome shotgun (WGS) entry which is preliminary data.</text>
</comment>
<protein>
    <submittedName>
        <fullName evidence="6">TNF receptor-associated protein 1, mitochondrial</fullName>
    </submittedName>
</protein>
<keyword evidence="3" id="KW-0067">ATP-binding</keyword>
<keyword evidence="5" id="KW-0472">Membrane</keyword>
<dbReference type="Pfam" id="PF13589">
    <property type="entry name" value="HATPase_c_3"/>
    <property type="match status" value="1"/>
</dbReference>
<dbReference type="PRINTS" id="PR00775">
    <property type="entry name" value="HEATSHOCK90"/>
</dbReference>
<dbReference type="InterPro" id="IPR020575">
    <property type="entry name" value="Hsp90_N"/>
</dbReference>
<dbReference type="PROSITE" id="PS00298">
    <property type="entry name" value="HSP90"/>
    <property type="match status" value="1"/>
</dbReference>
<dbReference type="PANTHER" id="PTHR11528">
    <property type="entry name" value="HEAT SHOCK PROTEIN 90 FAMILY MEMBER"/>
    <property type="match status" value="1"/>
</dbReference>
<keyword evidence="6" id="KW-0675">Receptor</keyword>
<dbReference type="EMBL" id="JBDODL010001466">
    <property type="protein sequence ID" value="MES1921540.1"/>
    <property type="molecule type" value="Genomic_DNA"/>
</dbReference>
<evidence type="ECO:0000256" key="4">
    <source>
        <dbReference type="ARBA" id="ARBA00023186"/>
    </source>
</evidence>
<evidence type="ECO:0000256" key="3">
    <source>
        <dbReference type="ARBA" id="ARBA00022840"/>
    </source>
</evidence>
<name>A0ABV2APD7_9EUKA</name>
<evidence type="ECO:0000256" key="5">
    <source>
        <dbReference type="SAM" id="Phobius"/>
    </source>
</evidence>
<reference evidence="6 7" key="1">
    <citation type="journal article" date="2024" name="BMC Biol.">
        <title>Comparative genomics of Ascetosporea gives new insight into the evolutionary basis for animal parasitism in Rhizaria.</title>
        <authorList>
            <person name="Hiltunen Thoren M."/>
            <person name="Onut-Brannstrom I."/>
            <person name="Alfjorden A."/>
            <person name="Peckova H."/>
            <person name="Swords F."/>
            <person name="Hooper C."/>
            <person name="Holzer A.S."/>
            <person name="Bass D."/>
            <person name="Burki F."/>
        </authorList>
    </citation>
    <scope>NUCLEOTIDE SEQUENCE [LARGE SCALE GENOMIC DNA]</scope>
    <source>
        <strain evidence="6">20-A016</strain>
    </source>
</reference>
<feature type="transmembrane region" description="Helical" evidence="5">
    <location>
        <begin position="232"/>
        <end position="251"/>
    </location>
</feature>
<dbReference type="InterPro" id="IPR036890">
    <property type="entry name" value="HATPase_C_sf"/>
</dbReference>
<organism evidence="6 7">
    <name type="scientific">Bonamia ostreae</name>
    <dbReference type="NCBI Taxonomy" id="126728"/>
    <lineage>
        <taxon>Eukaryota</taxon>
        <taxon>Sar</taxon>
        <taxon>Rhizaria</taxon>
        <taxon>Endomyxa</taxon>
        <taxon>Ascetosporea</taxon>
        <taxon>Haplosporida</taxon>
        <taxon>Bonamia</taxon>
    </lineage>
</organism>
<evidence type="ECO:0000313" key="6">
    <source>
        <dbReference type="EMBL" id="MES1921540.1"/>
    </source>
</evidence>
<keyword evidence="5" id="KW-1133">Transmembrane helix</keyword>
<feature type="non-terminal residue" evidence="6">
    <location>
        <position position="252"/>
    </location>
</feature>
<evidence type="ECO:0000256" key="2">
    <source>
        <dbReference type="ARBA" id="ARBA00022741"/>
    </source>
</evidence>
<dbReference type="Gene3D" id="3.30.565.10">
    <property type="entry name" value="Histidine kinase-like ATPase, C-terminal domain"/>
    <property type="match status" value="1"/>
</dbReference>
<dbReference type="InterPro" id="IPR019805">
    <property type="entry name" value="Heat_shock_protein_90_CS"/>
</dbReference>
<sequence>MLRKNFVKFVKSSNRKTNTNFRRFYDFKAFSNPFIKSASFNAFSTTTEPNKIAQKKPEKKAIQINEKIKGKRSEEKFKAETKEILEIVSKSIYTNKEIFLRELISNSSDAIEQLRYKMRESPNDFSQNVDFKINIFTDPQNNRIIIQDNGIGMAKKQLTENLGIIAKSGSKNFMKSIKNKGDKASTIIGQFGVGFYSSFMISSKVEVFTKSWLDKSSSAFYWVSDGFLGLKIFLRYFLGLKFLMIFVFFSIF</sequence>
<evidence type="ECO:0000313" key="7">
    <source>
        <dbReference type="Proteomes" id="UP001439008"/>
    </source>
</evidence>
<keyword evidence="7" id="KW-1185">Reference proteome</keyword>
<evidence type="ECO:0000256" key="1">
    <source>
        <dbReference type="ARBA" id="ARBA00008239"/>
    </source>
</evidence>
<dbReference type="InterPro" id="IPR001404">
    <property type="entry name" value="Hsp90_fam"/>
</dbReference>
<accession>A0ABV2APD7</accession>
<proteinExistence type="inferred from homology"/>
<dbReference type="Proteomes" id="UP001439008">
    <property type="component" value="Unassembled WGS sequence"/>
</dbReference>
<gene>
    <name evidence="6" type="primary">TRAP1_2</name>
    <name evidence="6" type="ORF">MHBO_003067</name>
</gene>
<dbReference type="SUPFAM" id="SSF55874">
    <property type="entry name" value="ATPase domain of HSP90 chaperone/DNA topoisomerase II/histidine kinase"/>
    <property type="match status" value="1"/>
</dbReference>
<comment type="similarity">
    <text evidence="1">Belongs to the heat shock protein 90 family.</text>
</comment>